<organism evidence="6 7">
    <name type="scientific">Empedobacter falsenii</name>
    <dbReference type="NCBI Taxonomy" id="343874"/>
    <lineage>
        <taxon>Bacteria</taxon>
        <taxon>Pseudomonadati</taxon>
        <taxon>Bacteroidota</taxon>
        <taxon>Flavobacteriia</taxon>
        <taxon>Flavobacteriales</taxon>
        <taxon>Weeksellaceae</taxon>
        <taxon>Empedobacter</taxon>
    </lineage>
</organism>
<dbReference type="PANTHER" id="PTHR24567">
    <property type="entry name" value="CRP FAMILY TRANSCRIPTIONAL REGULATORY PROTEIN"/>
    <property type="match status" value="1"/>
</dbReference>
<dbReference type="InterPro" id="IPR018490">
    <property type="entry name" value="cNMP-bd_dom_sf"/>
</dbReference>
<keyword evidence="1" id="KW-0805">Transcription regulation</keyword>
<dbReference type="Gene3D" id="2.60.120.10">
    <property type="entry name" value="Jelly Rolls"/>
    <property type="match status" value="1"/>
</dbReference>
<dbReference type="AlphaFoldDB" id="A0A3R8SN86"/>
<dbReference type="SUPFAM" id="SSF46785">
    <property type="entry name" value="Winged helix' DNA-binding domain"/>
    <property type="match status" value="1"/>
</dbReference>
<reference evidence="6 7" key="1">
    <citation type="submission" date="2018-10" db="EMBL/GenBank/DDBJ databases">
        <title>Transmission dynamics of multidrug resistant bacteria on intensive care unit surfaces.</title>
        <authorList>
            <person name="D'Souza A.W."/>
            <person name="Potter R.F."/>
            <person name="Wallace M."/>
            <person name="Shupe A."/>
            <person name="Patel S."/>
            <person name="Sun S."/>
            <person name="Gul D."/>
            <person name="Kwon J.H."/>
            <person name="Andleeb S."/>
            <person name="Burnham C.-A.D."/>
            <person name="Dantas G."/>
        </authorList>
    </citation>
    <scope>NUCLEOTIDE SEQUENCE [LARGE SCALE GENOMIC DNA]</scope>
    <source>
        <strain evidence="6 7">WF_348</strain>
    </source>
</reference>
<dbReference type="PANTHER" id="PTHR24567:SF28">
    <property type="entry name" value="LISTERIOLYSIN REGULATORY PROTEIN"/>
    <property type="match status" value="1"/>
</dbReference>
<evidence type="ECO:0000313" key="6">
    <source>
        <dbReference type="EMBL" id="RRT93710.1"/>
    </source>
</evidence>
<dbReference type="SMART" id="SM00419">
    <property type="entry name" value="HTH_CRP"/>
    <property type="match status" value="1"/>
</dbReference>
<dbReference type="Proteomes" id="UP000267844">
    <property type="component" value="Unassembled WGS sequence"/>
</dbReference>
<protein>
    <submittedName>
        <fullName evidence="6">Crp/Fnr family transcriptional regulator</fullName>
    </submittedName>
</protein>
<dbReference type="GO" id="GO:0003700">
    <property type="term" value="F:DNA-binding transcription factor activity"/>
    <property type="evidence" value="ECO:0007669"/>
    <property type="project" value="TreeGrafter"/>
</dbReference>
<dbReference type="InterPro" id="IPR050397">
    <property type="entry name" value="Env_Response_Regulators"/>
</dbReference>
<proteinExistence type="predicted"/>
<evidence type="ECO:0000259" key="5">
    <source>
        <dbReference type="PROSITE" id="PS51063"/>
    </source>
</evidence>
<accession>A0A3R8SN86</accession>
<evidence type="ECO:0000256" key="3">
    <source>
        <dbReference type="ARBA" id="ARBA00023163"/>
    </source>
</evidence>
<dbReference type="EMBL" id="RHPO01000003">
    <property type="protein sequence ID" value="RRT93710.1"/>
    <property type="molecule type" value="Genomic_DNA"/>
</dbReference>
<dbReference type="InterPro" id="IPR000595">
    <property type="entry name" value="cNMP-bd_dom"/>
</dbReference>
<dbReference type="RefSeq" id="WP_125349006.1">
    <property type="nucleotide sequence ID" value="NZ_JAIKTW010000024.1"/>
</dbReference>
<dbReference type="CDD" id="cd00038">
    <property type="entry name" value="CAP_ED"/>
    <property type="match status" value="1"/>
</dbReference>
<evidence type="ECO:0000256" key="2">
    <source>
        <dbReference type="ARBA" id="ARBA00023125"/>
    </source>
</evidence>
<dbReference type="InterPro" id="IPR036390">
    <property type="entry name" value="WH_DNA-bd_sf"/>
</dbReference>
<evidence type="ECO:0000256" key="1">
    <source>
        <dbReference type="ARBA" id="ARBA00023015"/>
    </source>
</evidence>
<feature type="domain" description="Cyclic nucleotide-binding" evidence="4">
    <location>
        <begin position="15"/>
        <end position="116"/>
    </location>
</feature>
<dbReference type="InterPro" id="IPR014710">
    <property type="entry name" value="RmlC-like_jellyroll"/>
</dbReference>
<dbReference type="InterPro" id="IPR012318">
    <property type="entry name" value="HTH_CRP"/>
</dbReference>
<dbReference type="PRINTS" id="PR00034">
    <property type="entry name" value="HTHCRP"/>
</dbReference>
<evidence type="ECO:0000313" key="7">
    <source>
        <dbReference type="Proteomes" id="UP000267844"/>
    </source>
</evidence>
<evidence type="ECO:0000259" key="4">
    <source>
        <dbReference type="PROSITE" id="PS50042"/>
    </source>
</evidence>
<dbReference type="GO" id="GO:0005829">
    <property type="term" value="C:cytosol"/>
    <property type="evidence" value="ECO:0007669"/>
    <property type="project" value="TreeGrafter"/>
</dbReference>
<keyword evidence="3" id="KW-0804">Transcription</keyword>
<dbReference type="SUPFAM" id="SSF51206">
    <property type="entry name" value="cAMP-binding domain-like"/>
    <property type="match status" value="1"/>
</dbReference>
<gene>
    <name evidence="6" type="ORF">EGI89_02285</name>
</gene>
<dbReference type="Pfam" id="PF13545">
    <property type="entry name" value="HTH_Crp_2"/>
    <property type="match status" value="1"/>
</dbReference>
<keyword evidence="2" id="KW-0238">DNA-binding</keyword>
<comment type="caution">
    <text evidence="6">The sequence shown here is derived from an EMBL/GenBank/DDBJ whole genome shotgun (WGS) entry which is preliminary data.</text>
</comment>
<sequence>MINQDLLIQFGGEIRNLKRGEIIFEIGHFPIYYYQIIEGKVKMNNFSEEGKEFIQNFFIKGQSFGEPPLFIDEPYPANAIAVTNGKIIQISKVSFYKLLHSRPEVSLEVNKSLARRLYYKSIMAPEISSQNPERRLVKLFDYLRSHNQNNEPEYLIDLSRQQLGDLTGLRVETVIRTIKLLEKKGELEIRGGKVILIAKD</sequence>
<name>A0A3R8SN86_9FLAO</name>
<dbReference type="Pfam" id="PF00027">
    <property type="entry name" value="cNMP_binding"/>
    <property type="match status" value="1"/>
</dbReference>
<dbReference type="GO" id="GO:0003677">
    <property type="term" value="F:DNA binding"/>
    <property type="evidence" value="ECO:0007669"/>
    <property type="project" value="UniProtKB-KW"/>
</dbReference>
<dbReference type="PROSITE" id="PS50042">
    <property type="entry name" value="CNMP_BINDING_3"/>
    <property type="match status" value="1"/>
</dbReference>
<feature type="domain" description="HTH crp-type" evidence="5">
    <location>
        <begin position="130"/>
        <end position="200"/>
    </location>
</feature>
<dbReference type="PROSITE" id="PS51063">
    <property type="entry name" value="HTH_CRP_2"/>
    <property type="match status" value="1"/>
</dbReference>